<dbReference type="GeneID" id="36584601"/>
<feature type="domain" description="Erythromycin biosynthesis protein CIII-like C-terminal" evidence="2">
    <location>
        <begin position="397"/>
        <end position="503"/>
    </location>
</feature>
<dbReference type="OrthoDB" id="407298at2759"/>
<keyword evidence="3" id="KW-0808">Transferase</keyword>
<dbReference type="GO" id="GO:0016757">
    <property type="term" value="F:glycosyltransferase activity"/>
    <property type="evidence" value="ECO:0007669"/>
    <property type="project" value="UniProtKB-ARBA"/>
</dbReference>
<proteinExistence type="predicted"/>
<sequence>MVTRLVLLGALLAASIAFLFSEGNTPQHDPYIQGKNKTILFITNSEHGLSNMHLATSSALLENYPDLDVHYASFPGVRRKLESISSFAWAKTPAAGDIVFHELKGLTFAQAIAKEGRSFISSPGWTSITSLAEHIQLWISPWSVEDHIKIFEELGAIIDEVDPAVVILDSWFRPAIDITRNKNRQHAFITPNTLVDNFLGSQPLRNMFWKYLAPSSGFSFPVPLRNIPENIYMNMRYVYAAMTTPDLSAKKAALREKGLKDPINLFGIHRPDAPWITQTTEGAMIPLDFVPPNITCAGPILLSGAPASQQDPELAAWLKRAPTVLINLGSNLAYDERRAASMSIAIAEVLSKFDFQILWKFNKMGEYPDDGLLPLKPYLDSGRMRMPNWLIADPSSLLETGDIVASVHHGGSNCYHEAIAAGLPQVILPLWADLYNFAALAETIGVGVWGCRETSPDWTSECLTNSLLRALDGARDSVSFRNKAKQLGDKVQAGDKGRDIAARKVAELAYVR</sequence>
<accession>A0A2J6TWR4</accession>
<dbReference type="Proteomes" id="UP000235371">
    <property type="component" value="Unassembled WGS sequence"/>
</dbReference>
<name>A0A2J6TWR4_9HELO</name>
<evidence type="ECO:0000259" key="2">
    <source>
        <dbReference type="Pfam" id="PF06722"/>
    </source>
</evidence>
<dbReference type="Pfam" id="PF06722">
    <property type="entry name" value="EryCIII-like_C"/>
    <property type="match status" value="1"/>
</dbReference>
<reference evidence="3 4" key="1">
    <citation type="submission" date="2016-04" db="EMBL/GenBank/DDBJ databases">
        <title>A degradative enzymes factory behind the ericoid mycorrhizal symbiosis.</title>
        <authorList>
            <consortium name="DOE Joint Genome Institute"/>
            <person name="Martino E."/>
            <person name="Morin E."/>
            <person name="Grelet G."/>
            <person name="Kuo A."/>
            <person name="Kohler A."/>
            <person name="Daghino S."/>
            <person name="Barry K."/>
            <person name="Choi C."/>
            <person name="Cichocki N."/>
            <person name="Clum A."/>
            <person name="Copeland A."/>
            <person name="Hainaut M."/>
            <person name="Haridas S."/>
            <person name="Labutti K."/>
            <person name="Lindquist E."/>
            <person name="Lipzen A."/>
            <person name="Khouja H.-R."/>
            <person name="Murat C."/>
            <person name="Ohm R."/>
            <person name="Olson A."/>
            <person name="Spatafora J."/>
            <person name="Veneault-Fourrey C."/>
            <person name="Henrissat B."/>
            <person name="Grigoriev I."/>
            <person name="Martin F."/>
            <person name="Perotto S."/>
        </authorList>
    </citation>
    <scope>NUCLEOTIDE SEQUENCE [LARGE SCALE GENOMIC DNA]</scope>
    <source>
        <strain evidence="3 4">E</strain>
    </source>
</reference>
<dbReference type="PANTHER" id="PTHR48050:SF13">
    <property type="entry name" value="STEROL 3-BETA-GLUCOSYLTRANSFERASE UGT80A2"/>
    <property type="match status" value="1"/>
</dbReference>
<dbReference type="SUPFAM" id="SSF53756">
    <property type="entry name" value="UDP-Glycosyltransferase/glycogen phosphorylase"/>
    <property type="match status" value="1"/>
</dbReference>
<feature type="chain" id="PRO_5014440874" evidence="1">
    <location>
        <begin position="18"/>
        <end position="512"/>
    </location>
</feature>
<dbReference type="InParanoid" id="A0A2J6TWR4"/>
<evidence type="ECO:0000313" key="4">
    <source>
        <dbReference type="Proteomes" id="UP000235371"/>
    </source>
</evidence>
<dbReference type="RefSeq" id="XP_024744349.1">
    <property type="nucleotide sequence ID" value="XM_024876522.1"/>
</dbReference>
<dbReference type="PANTHER" id="PTHR48050">
    <property type="entry name" value="STEROL 3-BETA-GLUCOSYLTRANSFERASE"/>
    <property type="match status" value="1"/>
</dbReference>
<dbReference type="STRING" id="1095630.A0A2J6TWR4"/>
<dbReference type="InterPro" id="IPR010610">
    <property type="entry name" value="EryCIII-like_C"/>
</dbReference>
<keyword evidence="1" id="KW-0732">Signal</keyword>
<evidence type="ECO:0000313" key="3">
    <source>
        <dbReference type="EMBL" id="PMD67445.1"/>
    </source>
</evidence>
<dbReference type="EMBL" id="KZ613740">
    <property type="protein sequence ID" value="PMD67445.1"/>
    <property type="molecule type" value="Genomic_DNA"/>
</dbReference>
<evidence type="ECO:0000256" key="1">
    <source>
        <dbReference type="SAM" id="SignalP"/>
    </source>
</evidence>
<keyword evidence="4" id="KW-1185">Reference proteome</keyword>
<feature type="signal peptide" evidence="1">
    <location>
        <begin position="1"/>
        <end position="17"/>
    </location>
</feature>
<dbReference type="AlphaFoldDB" id="A0A2J6TWR4"/>
<organism evidence="3 4">
    <name type="scientific">Hyaloscypha bicolor E</name>
    <dbReference type="NCBI Taxonomy" id="1095630"/>
    <lineage>
        <taxon>Eukaryota</taxon>
        <taxon>Fungi</taxon>
        <taxon>Dikarya</taxon>
        <taxon>Ascomycota</taxon>
        <taxon>Pezizomycotina</taxon>
        <taxon>Leotiomycetes</taxon>
        <taxon>Helotiales</taxon>
        <taxon>Hyaloscyphaceae</taxon>
        <taxon>Hyaloscypha</taxon>
        <taxon>Hyaloscypha bicolor</taxon>
    </lineage>
</organism>
<dbReference type="Gene3D" id="3.40.50.2000">
    <property type="entry name" value="Glycogen Phosphorylase B"/>
    <property type="match status" value="2"/>
</dbReference>
<protein>
    <submittedName>
        <fullName evidence="3">Glycosyltransferase family 1 protein</fullName>
    </submittedName>
</protein>
<dbReference type="InterPro" id="IPR050426">
    <property type="entry name" value="Glycosyltransferase_28"/>
</dbReference>
<gene>
    <name evidence="3" type="ORF">K444DRAFT_550861</name>
</gene>